<gene>
    <name evidence="1" type="ORF">JCM10512_3809</name>
</gene>
<reference evidence="1 2" key="1">
    <citation type="journal article" date="2014" name="Genome Announc.">
        <title>Draft Genome Sequence of Bacteroides reticulotermitis Strain JCM 10512T, Isolated from the Gut of a Termite.</title>
        <authorList>
            <person name="Yuki M."/>
            <person name="Oshima K."/>
            <person name="Suda W."/>
            <person name="Sakamoto M."/>
            <person name="Iida T."/>
            <person name="Hattori M."/>
            <person name="Ohkuma M."/>
        </authorList>
    </citation>
    <scope>NUCLEOTIDE SEQUENCE [LARGE SCALE GENOMIC DNA]</scope>
    <source>
        <strain evidence="1 2">JCM 10512</strain>
    </source>
</reference>
<dbReference type="PANTHER" id="PTHR32063">
    <property type="match status" value="1"/>
</dbReference>
<evidence type="ECO:0000313" key="2">
    <source>
        <dbReference type="Proteomes" id="UP000019131"/>
    </source>
</evidence>
<keyword evidence="2" id="KW-1185">Reference proteome</keyword>
<dbReference type="EMBL" id="BAIV01000026">
    <property type="protein sequence ID" value="GAE85381.1"/>
    <property type="molecule type" value="Genomic_DNA"/>
</dbReference>
<dbReference type="PANTHER" id="PTHR32063:SF9">
    <property type="entry name" value="SIMILAR TO MULTIDRUG RESISTANCE PROTEIN MEXB"/>
    <property type="match status" value="1"/>
</dbReference>
<protein>
    <submittedName>
        <fullName evidence="1">RND efflux system</fullName>
    </submittedName>
</protein>
<dbReference type="GO" id="GO:0042910">
    <property type="term" value="F:xenobiotic transmembrane transporter activity"/>
    <property type="evidence" value="ECO:0007669"/>
    <property type="project" value="TreeGrafter"/>
</dbReference>
<proteinExistence type="predicted"/>
<dbReference type="Pfam" id="PF00873">
    <property type="entry name" value="ACR_tran"/>
    <property type="match status" value="1"/>
</dbReference>
<dbReference type="Gene3D" id="3.30.2090.10">
    <property type="entry name" value="Multidrug efflux transporter AcrB TolC docking domain, DN and DC subdomains"/>
    <property type="match status" value="1"/>
</dbReference>
<comment type="caution">
    <text evidence="1">The sequence shown here is derived from an EMBL/GenBank/DDBJ whole genome shotgun (WGS) entry which is preliminary data.</text>
</comment>
<dbReference type="SUPFAM" id="SSF82693">
    <property type="entry name" value="Multidrug efflux transporter AcrB pore domain, PN1, PN2, PC1 and PC2 subdomains"/>
    <property type="match status" value="1"/>
</dbReference>
<name>W4UWQ1_9BACE</name>
<dbReference type="InterPro" id="IPR001036">
    <property type="entry name" value="Acrflvin-R"/>
</dbReference>
<sequence length="200" mass="22956">MFFGMPTLQGFGMSTGVELKMQDRTGGDIHKFYDVTNQFLAKMNQREEVMMAMTTFNPNFPQREIEANLPKIKEAGLTLSEVMTTLQAYIGSMYISNFNLYGKQFRVMLQAPPEYREQLEDIDGISIRTASGEMAPITEFINIKPVIGPQSLTRFNMFQSMDVTIIPNFSKGTVRVMLLRLLRRLVKKSCRWVMLTTIRV</sequence>
<organism evidence="1 2">
    <name type="scientific">Bacteroides reticulotermitis JCM 10512</name>
    <dbReference type="NCBI Taxonomy" id="1445607"/>
    <lineage>
        <taxon>Bacteria</taxon>
        <taxon>Pseudomonadati</taxon>
        <taxon>Bacteroidota</taxon>
        <taxon>Bacteroidia</taxon>
        <taxon>Bacteroidales</taxon>
        <taxon>Bacteroidaceae</taxon>
        <taxon>Bacteroides</taxon>
    </lineage>
</organism>
<accession>W4UWQ1</accession>
<dbReference type="GO" id="GO:0005886">
    <property type="term" value="C:plasma membrane"/>
    <property type="evidence" value="ECO:0007669"/>
    <property type="project" value="TreeGrafter"/>
</dbReference>
<evidence type="ECO:0000313" key="1">
    <source>
        <dbReference type="EMBL" id="GAE85381.1"/>
    </source>
</evidence>
<dbReference type="InterPro" id="IPR027463">
    <property type="entry name" value="AcrB_DN_DC_subdom"/>
</dbReference>
<dbReference type="Gene3D" id="3.30.70.1440">
    <property type="entry name" value="Multidrug efflux transporter AcrB pore domain"/>
    <property type="match status" value="1"/>
</dbReference>
<dbReference type="AlphaFoldDB" id="W4UWQ1"/>
<dbReference type="Proteomes" id="UP000019131">
    <property type="component" value="Unassembled WGS sequence"/>
</dbReference>
<dbReference type="SUPFAM" id="SSF82714">
    <property type="entry name" value="Multidrug efflux transporter AcrB TolC docking domain, DN and DC subdomains"/>
    <property type="match status" value="1"/>
</dbReference>
<dbReference type="STRING" id="1445607.JCM10512_3809"/>